<evidence type="ECO:0000256" key="1">
    <source>
        <dbReference type="SAM" id="SignalP"/>
    </source>
</evidence>
<keyword evidence="1" id="KW-0732">Signal</keyword>
<name>A0ABW4GSM1_9ACTN</name>
<dbReference type="Proteomes" id="UP001597097">
    <property type="component" value="Unassembled WGS sequence"/>
</dbReference>
<evidence type="ECO:0008006" key="4">
    <source>
        <dbReference type="Google" id="ProtNLM"/>
    </source>
</evidence>
<comment type="caution">
    <text evidence="2">The sequence shown here is derived from an EMBL/GenBank/DDBJ whole genome shotgun (WGS) entry which is preliminary data.</text>
</comment>
<reference evidence="3" key="1">
    <citation type="journal article" date="2019" name="Int. J. Syst. Evol. Microbiol.">
        <title>The Global Catalogue of Microorganisms (GCM) 10K type strain sequencing project: providing services to taxonomists for standard genome sequencing and annotation.</title>
        <authorList>
            <consortium name="The Broad Institute Genomics Platform"/>
            <consortium name="The Broad Institute Genome Sequencing Center for Infectious Disease"/>
            <person name="Wu L."/>
            <person name="Ma J."/>
        </authorList>
    </citation>
    <scope>NUCLEOTIDE SEQUENCE [LARGE SCALE GENOMIC DNA]</scope>
    <source>
        <strain evidence="3">CGMCC 1.15399</strain>
    </source>
</reference>
<dbReference type="PROSITE" id="PS51257">
    <property type="entry name" value="PROKAR_LIPOPROTEIN"/>
    <property type="match status" value="1"/>
</dbReference>
<evidence type="ECO:0000313" key="2">
    <source>
        <dbReference type="EMBL" id="MFD1545843.1"/>
    </source>
</evidence>
<feature type="signal peptide" evidence="1">
    <location>
        <begin position="1"/>
        <end position="29"/>
    </location>
</feature>
<organism evidence="2 3">
    <name type="scientific">Nonomuraea guangzhouensis</name>
    <dbReference type="NCBI Taxonomy" id="1291555"/>
    <lineage>
        <taxon>Bacteria</taxon>
        <taxon>Bacillati</taxon>
        <taxon>Actinomycetota</taxon>
        <taxon>Actinomycetes</taxon>
        <taxon>Streptosporangiales</taxon>
        <taxon>Streptosporangiaceae</taxon>
        <taxon>Nonomuraea</taxon>
    </lineage>
</organism>
<feature type="chain" id="PRO_5046282449" description="Secreted protein" evidence="1">
    <location>
        <begin position="30"/>
        <end position="107"/>
    </location>
</feature>
<accession>A0ABW4GSM1</accession>
<dbReference type="EMBL" id="JBHUCM010000051">
    <property type="protein sequence ID" value="MFD1545843.1"/>
    <property type="molecule type" value="Genomic_DNA"/>
</dbReference>
<sequence>MTKKILSGVAGLVLGTAVLVGGTASPAAAVGGCSKTASTDHSVSVRCTTGLETYFRVYGYFCSTSSCSYLPGGIAVKGGVSKASSGGAYYSGKWKVKGCYDSGPDDC</sequence>
<proteinExistence type="predicted"/>
<protein>
    <recommendedName>
        <fullName evidence="4">Secreted protein</fullName>
    </recommendedName>
</protein>
<dbReference type="RefSeq" id="WP_219537919.1">
    <property type="nucleotide sequence ID" value="NZ_JAHKRM010000042.1"/>
</dbReference>
<keyword evidence="3" id="KW-1185">Reference proteome</keyword>
<evidence type="ECO:0000313" key="3">
    <source>
        <dbReference type="Proteomes" id="UP001597097"/>
    </source>
</evidence>
<gene>
    <name evidence="2" type="ORF">ACFSJ0_53005</name>
</gene>